<dbReference type="GO" id="GO:0046872">
    <property type="term" value="F:metal ion binding"/>
    <property type="evidence" value="ECO:0007669"/>
    <property type="project" value="InterPro"/>
</dbReference>
<dbReference type="InterPro" id="IPR036163">
    <property type="entry name" value="HMA_dom_sf"/>
</dbReference>
<evidence type="ECO:0000259" key="1">
    <source>
        <dbReference type="PROSITE" id="PS50846"/>
    </source>
</evidence>
<proteinExistence type="predicted"/>
<dbReference type="PROSITE" id="PS50846">
    <property type="entry name" value="HMA_2"/>
    <property type="match status" value="1"/>
</dbReference>
<dbReference type="EMBL" id="DSBT01000200">
    <property type="protein sequence ID" value="HDP77966.1"/>
    <property type="molecule type" value="Genomic_DNA"/>
</dbReference>
<dbReference type="CDD" id="cd00371">
    <property type="entry name" value="HMA"/>
    <property type="match status" value="1"/>
</dbReference>
<dbReference type="Proteomes" id="UP000886198">
    <property type="component" value="Unassembled WGS sequence"/>
</dbReference>
<reference evidence="2" key="1">
    <citation type="journal article" date="2020" name="mSystems">
        <title>Genome- and Community-Level Interaction Insights into Carbon Utilization and Element Cycling Functions of Hydrothermarchaeota in Hydrothermal Sediment.</title>
        <authorList>
            <person name="Zhou Z."/>
            <person name="Liu Y."/>
            <person name="Xu W."/>
            <person name="Pan J."/>
            <person name="Luo Z.H."/>
            <person name="Li M."/>
        </authorList>
    </citation>
    <scope>NUCLEOTIDE SEQUENCE [LARGE SCALE GENOMIC DNA]</scope>
    <source>
        <strain evidence="2">SpSt-1179</strain>
    </source>
</reference>
<dbReference type="InterPro" id="IPR006121">
    <property type="entry name" value="HMA_dom"/>
</dbReference>
<evidence type="ECO:0000313" key="2">
    <source>
        <dbReference type="EMBL" id="HDP77966.1"/>
    </source>
</evidence>
<organism evidence="2">
    <name type="scientific">Mesotoga infera</name>
    <dbReference type="NCBI Taxonomy" id="1236046"/>
    <lineage>
        <taxon>Bacteria</taxon>
        <taxon>Thermotogati</taxon>
        <taxon>Thermotogota</taxon>
        <taxon>Thermotogae</taxon>
        <taxon>Kosmotogales</taxon>
        <taxon>Kosmotogaceae</taxon>
        <taxon>Mesotoga</taxon>
    </lineage>
</organism>
<feature type="non-terminal residue" evidence="2">
    <location>
        <position position="28"/>
    </location>
</feature>
<protein>
    <submittedName>
        <fullName evidence="2">Copper chaperone</fullName>
    </submittedName>
</protein>
<dbReference type="Gene3D" id="3.30.70.100">
    <property type="match status" value="1"/>
</dbReference>
<name>A0A7C1H6K4_9BACT</name>
<sequence length="28" mass="3206">MKLEIEGMSCNHCRMRIEKALKAVDGIE</sequence>
<feature type="domain" description="HMA" evidence="1">
    <location>
        <begin position="1"/>
        <end position="28"/>
    </location>
</feature>
<comment type="caution">
    <text evidence="2">The sequence shown here is derived from an EMBL/GenBank/DDBJ whole genome shotgun (WGS) entry which is preliminary data.</text>
</comment>
<gene>
    <name evidence="2" type="ORF">ENN47_07265</name>
</gene>
<accession>A0A7C1H6K4</accession>
<dbReference type="AlphaFoldDB" id="A0A7C1H6K4"/>
<dbReference type="SUPFAM" id="SSF55008">
    <property type="entry name" value="HMA, heavy metal-associated domain"/>
    <property type="match status" value="1"/>
</dbReference>
<dbReference type="Pfam" id="PF00403">
    <property type="entry name" value="HMA"/>
    <property type="match status" value="1"/>
</dbReference>